<dbReference type="GO" id="GO:0006793">
    <property type="term" value="P:phosphorus metabolic process"/>
    <property type="evidence" value="ECO:0007669"/>
    <property type="project" value="UniProtKB-ARBA"/>
</dbReference>
<dbReference type="Pfam" id="PF13091">
    <property type="entry name" value="PLDc_2"/>
    <property type="match status" value="1"/>
</dbReference>
<dbReference type="RefSeq" id="WP_013153750.1">
    <property type="nucleotide sequence ID" value="NC_014210.1"/>
</dbReference>
<dbReference type="GO" id="GO:0004519">
    <property type="term" value="F:endonuclease activity"/>
    <property type="evidence" value="ECO:0007669"/>
    <property type="project" value="UniProtKB-KW"/>
</dbReference>
<keyword evidence="2" id="KW-0540">Nuclease</keyword>
<dbReference type="EMBL" id="CP002040">
    <property type="protein sequence ID" value="ADH68143.1"/>
    <property type="molecule type" value="Genomic_DNA"/>
</dbReference>
<dbReference type="HOGENOM" id="CLU_092323_0_0_11"/>
<accession>D7AYY1</accession>
<dbReference type="CDD" id="cd09132">
    <property type="entry name" value="PLDc_unchar4"/>
    <property type="match status" value="1"/>
</dbReference>
<organism evidence="2 3">
    <name type="scientific">Nocardiopsis dassonvillei (strain ATCC 23218 / DSM 43111 / CIP 107115 / JCM 7437 / KCTC 9190 / NBRC 14626 / NCTC 10488 / NRRL B-5397 / IMRU 509)</name>
    <name type="common">Actinomadura dassonvillei</name>
    <dbReference type="NCBI Taxonomy" id="446468"/>
    <lineage>
        <taxon>Bacteria</taxon>
        <taxon>Bacillati</taxon>
        <taxon>Actinomycetota</taxon>
        <taxon>Actinomycetes</taxon>
        <taxon>Streptosporangiales</taxon>
        <taxon>Nocardiopsidaceae</taxon>
        <taxon>Nocardiopsis</taxon>
    </lineage>
</organism>
<evidence type="ECO:0000259" key="1">
    <source>
        <dbReference type="PROSITE" id="PS50035"/>
    </source>
</evidence>
<evidence type="ECO:0000313" key="3">
    <source>
        <dbReference type="Proteomes" id="UP000002219"/>
    </source>
</evidence>
<name>D7AYY1_NOCDD</name>
<dbReference type="AlphaFoldDB" id="D7AYY1"/>
<reference evidence="2 3" key="1">
    <citation type="journal article" date="2010" name="Stand. Genomic Sci.">
        <title>Complete genome sequence of Nocardiopsis dassonvillei type strain (IMRU 509).</title>
        <authorList>
            <person name="Sun H."/>
            <person name="Lapidus A."/>
            <person name="Nolan M."/>
            <person name="Lucas S."/>
            <person name="Del Rio T.G."/>
            <person name="Tice H."/>
            <person name="Cheng J.F."/>
            <person name="Tapia R."/>
            <person name="Han C."/>
            <person name="Goodwin L."/>
            <person name="Pitluck S."/>
            <person name="Pagani I."/>
            <person name="Ivanova N."/>
            <person name="Mavromatis K."/>
            <person name="Mikhailova N."/>
            <person name="Pati A."/>
            <person name="Chen A."/>
            <person name="Palaniappan K."/>
            <person name="Land M."/>
            <person name="Hauser L."/>
            <person name="Chang Y.J."/>
            <person name="Jeffries C.D."/>
            <person name="Djao O.D."/>
            <person name="Rohde M."/>
            <person name="Sikorski J."/>
            <person name="Goker M."/>
            <person name="Woyke T."/>
            <person name="Bristow J."/>
            <person name="Eisen J.A."/>
            <person name="Markowitz V."/>
            <person name="Hugenholtz P."/>
            <person name="Kyrpides N.C."/>
            <person name="Klenk H.P."/>
        </authorList>
    </citation>
    <scope>NUCLEOTIDE SEQUENCE [LARGE SCALE GENOMIC DNA]</scope>
    <source>
        <strain evidence="3">ATCC 23218 / DSM 43111 / CIP 107115 / JCM 7437 / KCTC 9190 / NBRC 14626 / NCTC 10488 / NRRL B-5397 / IMRU 509</strain>
    </source>
</reference>
<dbReference type="STRING" id="446468.Ndas_2730"/>
<dbReference type="KEGG" id="nda:Ndas_2730"/>
<dbReference type="PROSITE" id="PS50035">
    <property type="entry name" value="PLD"/>
    <property type="match status" value="1"/>
</dbReference>
<dbReference type="InterPro" id="IPR001736">
    <property type="entry name" value="PLipase_D/transphosphatidylase"/>
</dbReference>
<keyword evidence="2" id="KW-0378">Hydrolase</keyword>
<feature type="domain" description="PLD phosphodiesterase" evidence="1">
    <location>
        <begin position="190"/>
        <end position="217"/>
    </location>
</feature>
<dbReference type="OrthoDB" id="3208380at2"/>
<gene>
    <name evidence="2" type="ordered locus">Ndas_2730</name>
</gene>
<dbReference type="InterPro" id="IPR025202">
    <property type="entry name" value="PLD-like_dom"/>
</dbReference>
<dbReference type="NCBIfam" id="NF038319">
    <property type="entry name" value="DISARM_DrmC_I"/>
    <property type="match status" value="1"/>
</dbReference>
<keyword evidence="3" id="KW-1185">Reference proteome</keyword>
<evidence type="ECO:0000313" key="2">
    <source>
        <dbReference type="EMBL" id="ADH68143.1"/>
    </source>
</evidence>
<dbReference type="Gene3D" id="3.30.870.10">
    <property type="entry name" value="Endonuclease Chain A"/>
    <property type="match status" value="1"/>
</dbReference>
<dbReference type="eggNOG" id="COG1502">
    <property type="taxonomic scope" value="Bacteria"/>
</dbReference>
<sequence>MTNSAKHPSFEEAAAAASSALGASGLREVAALLADGWPDQALLGSVRDREAAAPLLASRAREGVPPSEAAAFLRGLAAGHAAATGGVSVETVWTGPSSHSVPVRSTAQALLEVVDEAREELVLMTYSARRRADIREALARAVERGVTVSVVVETLAGAGSAISGEEPGQAFTGIDGVRLWHWPVDRREGRGAKAHAKLAVADRRALLVSSANLTQSGVATNMEAGLLVRGGSTPRRVAEHVVELQVRGVLAPMGVGGR</sequence>
<dbReference type="InterPro" id="IPR047955">
    <property type="entry name" value="DrmC-like"/>
</dbReference>
<proteinExistence type="predicted"/>
<protein>
    <submittedName>
        <fullName evidence="2">Endonuclease</fullName>
    </submittedName>
</protein>
<dbReference type="SUPFAM" id="SSF56024">
    <property type="entry name" value="Phospholipase D/nuclease"/>
    <property type="match status" value="1"/>
</dbReference>
<dbReference type="GeneID" id="91485293"/>
<dbReference type="Proteomes" id="UP000002219">
    <property type="component" value="Chromosome 1"/>
</dbReference>
<keyword evidence="2" id="KW-0255">Endonuclease</keyword>